<dbReference type="PANTHER" id="PTHR30037">
    <property type="entry name" value="DNA-3-METHYLADENINE GLYCOSYLASE 1"/>
    <property type="match status" value="1"/>
</dbReference>
<keyword evidence="2" id="KW-1185">Reference proteome</keyword>
<dbReference type="InterPro" id="IPR005019">
    <property type="entry name" value="Adenine_glyco"/>
</dbReference>
<evidence type="ECO:0000313" key="2">
    <source>
        <dbReference type="Proteomes" id="UP001374803"/>
    </source>
</evidence>
<reference evidence="1" key="1">
    <citation type="submission" date="2021-12" db="EMBL/GenBank/DDBJ databases">
        <title>Discovery of the Pendulisporaceae a myxobacterial family with distinct sporulation behavior and unique specialized metabolism.</title>
        <authorList>
            <person name="Garcia R."/>
            <person name="Popoff A."/>
            <person name="Bader C.D."/>
            <person name="Loehr J."/>
            <person name="Walesch S."/>
            <person name="Walt C."/>
            <person name="Boldt J."/>
            <person name="Bunk B."/>
            <person name="Haeckl F.J.F.P.J."/>
            <person name="Gunesch A.P."/>
            <person name="Birkelbach J."/>
            <person name="Nuebel U."/>
            <person name="Pietschmann T."/>
            <person name="Bach T."/>
            <person name="Mueller R."/>
        </authorList>
    </citation>
    <scope>NUCLEOTIDE SEQUENCE</scope>
    <source>
        <strain evidence="1">MSr11367</strain>
    </source>
</reference>
<dbReference type="Proteomes" id="UP001374803">
    <property type="component" value="Chromosome"/>
</dbReference>
<dbReference type="InterPro" id="IPR052891">
    <property type="entry name" value="DNA-3mA_glycosylase"/>
</dbReference>
<accession>A0ABZ2LP46</accession>
<evidence type="ECO:0000313" key="1">
    <source>
        <dbReference type="EMBL" id="WXB10692.1"/>
    </source>
</evidence>
<dbReference type="EMBL" id="CP089983">
    <property type="protein sequence ID" value="WXB10692.1"/>
    <property type="molecule type" value="Genomic_DNA"/>
</dbReference>
<gene>
    <name evidence="1" type="ORF">LVJ94_08070</name>
</gene>
<dbReference type="SUPFAM" id="SSF48150">
    <property type="entry name" value="DNA-glycosylase"/>
    <property type="match status" value="1"/>
</dbReference>
<dbReference type="InterPro" id="IPR004597">
    <property type="entry name" value="Tag"/>
</dbReference>
<dbReference type="PANTHER" id="PTHR30037:SF4">
    <property type="entry name" value="DNA-3-METHYLADENINE GLYCOSYLASE I"/>
    <property type="match status" value="1"/>
</dbReference>
<name>A0ABZ2LP46_9BACT</name>
<dbReference type="Pfam" id="PF03352">
    <property type="entry name" value="Adenine_glyco"/>
    <property type="match status" value="1"/>
</dbReference>
<sequence length="185" mass="21153">MTRCGWATSDPLYLRYHDEEWGVPQHDDRKLFEMLILEGAQAGLSWITILRKREAYRKAFDGFDPKKIVKYDAKKRAALLANEGIVRNRLKIDATIGNARAFLEVQAAEGSFDAFIWSFVDGEPIVKKRRTLKDVPAITAESDAMSKELKKRGFRFVGSTIMYAFMQACGLVDDHVRDCFRARKA</sequence>
<protein>
    <submittedName>
        <fullName evidence="1">DNA-3-methyladenine glycosylase I</fullName>
    </submittedName>
</protein>
<proteinExistence type="predicted"/>
<organism evidence="1 2">
    <name type="scientific">Pendulispora rubella</name>
    <dbReference type="NCBI Taxonomy" id="2741070"/>
    <lineage>
        <taxon>Bacteria</taxon>
        <taxon>Pseudomonadati</taxon>
        <taxon>Myxococcota</taxon>
        <taxon>Myxococcia</taxon>
        <taxon>Myxococcales</taxon>
        <taxon>Sorangiineae</taxon>
        <taxon>Pendulisporaceae</taxon>
        <taxon>Pendulispora</taxon>
    </lineage>
</organism>
<dbReference type="InterPro" id="IPR011257">
    <property type="entry name" value="DNA_glycosylase"/>
</dbReference>
<dbReference type="NCBIfam" id="TIGR00624">
    <property type="entry name" value="tag"/>
    <property type="match status" value="1"/>
</dbReference>
<dbReference type="Gene3D" id="1.10.340.30">
    <property type="entry name" value="Hypothetical protein, domain 2"/>
    <property type="match status" value="1"/>
</dbReference>